<dbReference type="InParanoid" id="A0A3Q3H2I9"/>
<proteinExistence type="predicted"/>
<protein>
    <recommendedName>
        <fullName evidence="1">Reverse transcriptase domain-containing protein</fullName>
    </recommendedName>
</protein>
<dbReference type="CDD" id="cd01650">
    <property type="entry name" value="RT_nLTR_like"/>
    <property type="match status" value="1"/>
</dbReference>
<dbReference type="STRING" id="56723.ENSLBEP00000038374"/>
<organism evidence="2 3">
    <name type="scientific">Labrus bergylta</name>
    <name type="common">ballan wrasse</name>
    <dbReference type="NCBI Taxonomy" id="56723"/>
    <lineage>
        <taxon>Eukaryota</taxon>
        <taxon>Metazoa</taxon>
        <taxon>Chordata</taxon>
        <taxon>Craniata</taxon>
        <taxon>Vertebrata</taxon>
        <taxon>Euteleostomi</taxon>
        <taxon>Actinopterygii</taxon>
        <taxon>Neopterygii</taxon>
        <taxon>Teleostei</taxon>
        <taxon>Neoteleostei</taxon>
        <taxon>Acanthomorphata</taxon>
        <taxon>Eupercaria</taxon>
        <taxon>Labriformes</taxon>
        <taxon>Labridae</taxon>
        <taxon>Labrus</taxon>
    </lineage>
</organism>
<evidence type="ECO:0000313" key="3">
    <source>
        <dbReference type="Proteomes" id="UP000261660"/>
    </source>
</evidence>
<keyword evidence="3" id="KW-1185">Reference proteome</keyword>
<dbReference type="Proteomes" id="UP000261660">
    <property type="component" value="Unplaced"/>
</dbReference>
<dbReference type="SUPFAM" id="SSF56672">
    <property type="entry name" value="DNA/RNA polymerases"/>
    <property type="match status" value="1"/>
</dbReference>
<dbReference type="Pfam" id="PF00078">
    <property type="entry name" value="RVT_1"/>
    <property type="match status" value="1"/>
</dbReference>
<evidence type="ECO:0000259" key="1">
    <source>
        <dbReference type="PROSITE" id="PS50878"/>
    </source>
</evidence>
<sequence>MLKDLLNKYQQAVKYARTQYFSNIIDTNCHNPRVLFSILKLVTSTPSSSSFDASVSKCQEFLQFFRDKLSGIRLSTSPPVNNLLIPSKNTSVLNSFTLITLPELHQLISSIKTSTCFLDIIPTNLLKEVTDTVGPCILLVINSSLESSHVPQSFKHAAVQPLLKKTNLDLTVLNNYRPISKLPFISKILEKTVFNQLLSHLAQNCIFDKFQSGFRARHSNETALLRITNDLLLAADSGKCSVLLLLDLTAAFDTVDHSVLIQRLNKWVGVSGTALNWFSSYLSNRSFSVSIGNFLSSSAPIPCGVPQGSILGPVLFSIYLLPLGQMFEKYNISYHCHADDTQIYLPLEPNNYNKLTNLTNCLQDVQSWMATKFSKKRSYHPSSCLLILAASQAEDWF</sequence>
<accession>A0A3Q3H2I9</accession>
<name>A0A3Q3H2I9_9LABR</name>
<evidence type="ECO:0000313" key="2">
    <source>
        <dbReference type="Ensembl" id="ENSLBEP00000038374.1"/>
    </source>
</evidence>
<dbReference type="GeneTree" id="ENSGT01150000286909"/>
<dbReference type="AlphaFoldDB" id="A0A3Q3H2I9"/>
<dbReference type="PROSITE" id="PS50878">
    <property type="entry name" value="RT_POL"/>
    <property type="match status" value="1"/>
</dbReference>
<dbReference type="InterPro" id="IPR000477">
    <property type="entry name" value="RT_dom"/>
</dbReference>
<reference evidence="2" key="2">
    <citation type="submission" date="2025-09" db="UniProtKB">
        <authorList>
            <consortium name="Ensembl"/>
        </authorList>
    </citation>
    <scope>IDENTIFICATION</scope>
</reference>
<reference evidence="2" key="1">
    <citation type="submission" date="2025-08" db="UniProtKB">
        <authorList>
            <consortium name="Ensembl"/>
        </authorList>
    </citation>
    <scope>IDENTIFICATION</scope>
</reference>
<dbReference type="PANTHER" id="PTHR33332">
    <property type="entry name" value="REVERSE TRANSCRIPTASE DOMAIN-CONTAINING PROTEIN"/>
    <property type="match status" value="1"/>
</dbReference>
<dbReference type="Ensembl" id="ENSLBET00000039948.1">
    <property type="protein sequence ID" value="ENSLBEP00000038374.1"/>
    <property type="gene ID" value="ENSLBEG00000028599.1"/>
</dbReference>
<feature type="domain" description="Reverse transcriptase" evidence="1">
    <location>
        <begin position="143"/>
        <end position="397"/>
    </location>
</feature>
<dbReference type="InterPro" id="IPR043502">
    <property type="entry name" value="DNA/RNA_pol_sf"/>
</dbReference>